<evidence type="ECO:0000256" key="1">
    <source>
        <dbReference type="ARBA" id="ARBA00004448"/>
    </source>
</evidence>
<organism evidence="13">
    <name type="scientific">Arion vulgaris</name>
    <dbReference type="NCBI Taxonomy" id="1028688"/>
    <lineage>
        <taxon>Eukaryota</taxon>
        <taxon>Metazoa</taxon>
        <taxon>Spiralia</taxon>
        <taxon>Lophotrochozoa</taxon>
        <taxon>Mollusca</taxon>
        <taxon>Gastropoda</taxon>
        <taxon>Heterobranchia</taxon>
        <taxon>Euthyneura</taxon>
        <taxon>Panpulmonata</taxon>
        <taxon>Eupulmonata</taxon>
        <taxon>Stylommatophora</taxon>
        <taxon>Helicina</taxon>
        <taxon>Arionoidea</taxon>
        <taxon>Arionidae</taxon>
        <taxon>Arion</taxon>
    </lineage>
</organism>
<keyword evidence="4 10" id="KW-0812">Transmembrane</keyword>
<comment type="subcellular location">
    <subcellularLocation>
        <location evidence="1">Mitochondrion inner membrane</location>
        <topology evidence="1">Multi-pass membrane protein</topology>
    </subcellularLocation>
</comment>
<keyword evidence="6" id="KW-0999">Mitochondrion inner membrane</keyword>
<evidence type="ECO:0008006" key="14">
    <source>
        <dbReference type="Google" id="ProtNLM"/>
    </source>
</evidence>
<accession>A0A0B6ZMY9</accession>
<keyword evidence="3 11" id="KW-0813">Transport</keyword>
<dbReference type="InterPro" id="IPR018108">
    <property type="entry name" value="MCP_transmembrane"/>
</dbReference>
<feature type="compositionally biased region" description="Low complexity" evidence="12">
    <location>
        <begin position="123"/>
        <end position="132"/>
    </location>
</feature>
<protein>
    <recommendedName>
        <fullName evidence="14">Solute carrier family 25 member 51</fullName>
    </recommendedName>
</protein>
<dbReference type="PROSITE" id="PS50920">
    <property type="entry name" value="SOLCAR"/>
    <property type="match status" value="3"/>
</dbReference>
<feature type="repeat" description="Solcar" evidence="10">
    <location>
        <begin position="257"/>
        <end position="341"/>
    </location>
</feature>
<dbReference type="EMBL" id="HACG01023033">
    <property type="protein sequence ID" value="CEK69898.1"/>
    <property type="molecule type" value="Transcribed_RNA"/>
</dbReference>
<feature type="compositionally biased region" description="Polar residues" evidence="12">
    <location>
        <begin position="133"/>
        <end position="150"/>
    </location>
</feature>
<name>A0A0B6ZMY9_9EUPU</name>
<evidence type="ECO:0000313" key="13">
    <source>
        <dbReference type="EMBL" id="CEK69898.1"/>
    </source>
</evidence>
<keyword evidence="7" id="KW-1133">Transmembrane helix</keyword>
<evidence type="ECO:0000256" key="9">
    <source>
        <dbReference type="ARBA" id="ARBA00023136"/>
    </source>
</evidence>
<dbReference type="GO" id="GO:0051724">
    <property type="term" value="F:NAD transmembrane transporter activity"/>
    <property type="evidence" value="ECO:0007669"/>
    <property type="project" value="TreeGrafter"/>
</dbReference>
<comment type="similarity">
    <text evidence="2 11">Belongs to the mitochondrial carrier (TC 2.A.29) family.</text>
</comment>
<keyword evidence="8" id="KW-0496">Mitochondrion</keyword>
<evidence type="ECO:0000256" key="12">
    <source>
        <dbReference type="SAM" id="MobiDB-lite"/>
    </source>
</evidence>
<feature type="region of interest" description="Disordered" evidence="12">
    <location>
        <begin position="123"/>
        <end position="150"/>
    </location>
</feature>
<proteinExistence type="inferred from homology"/>
<evidence type="ECO:0000256" key="2">
    <source>
        <dbReference type="ARBA" id="ARBA00006375"/>
    </source>
</evidence>
<gene>
    <name evidence="13" type="primary">ORF72052</name>
</gene>
<evidence type="ECO:0000256" key="10">
    <source>
        <dbReference type="PROSITE-ProRule" id="PRU00282"/>
    </source>
</evidence>
<dbReference type="Pfam" id="PF00153">
    <property type="entry name" value="Mito_carr"/>
    <property type="match status" value="3"/>
</dbReference>
<dbReference type="InterPro" id="IPR023395">
    <property type="entry name" value="MCP_dom_sf"/>
</dbReference>
<dbReference type="GO" id="GO:0005743">
    <property type="term" value="C:mitochondrial inner membrane"/>
    <property type="evidence" value="ECO:0007669"/>
    <property type="project" value="UniProtKB-SubCell"/>
</dbReference>
<dbReference type="PANTHER" id="PTHR46131:SF1">
    <property type="entry name" value="SD08549P"/>
    <property type="match status" value="1"/>
</dbReference>
<dbReference type="SUPFAM" id="SSF103506">
    <property type="entry name" value="Mitochondrial carrier"/>
    <property type="match status" value="1"/>
</dbReference>
<reference evidence="13" key="1">
    <citation type="submission" date="2014-12" db="EMBL/GenBank/DDBJ databases">
        <title>Insight into the proteome of Arion vulgaris.</title>
        <authorList>
            <person name="Aradska J."/>
            <person name="Bulat T."/>
            <person name="Smidak R."/>
            <person name="Sarate P."/>
            <person name="Gangsoo J."/>
            <person name="Sialana F."/>
            <person name="Bilban M."/>
            <person name="Lubec G."/>
        </authorList>
    </citation>
    <scope>NUCLEOTIDE SEQUENCE</scope>
    <source>
        <tissue evidence="13">Skin</tissue>
    </source>
</reference>
<keyword evidence="9 10" id="KW-0472">Membrane</keyword>
<evidence type="ECO:0000256" key="4">
    <source>
        <dbReference type="ARBA" id="ARBA00022692"/>
    </source>
</evidence>
<dbReference type="Gene3D" id="1.50.40.10">
    <property type="entry name" value="Mitochondrial carrier domain"/>
    <property type="match status" value="1"/>
</dbReference>
<evidence type="ECO:0000256" key="8">
    <source>
        <dbReference type="ARBA" id="ARBA00023128"/>
    </source>
</evidence>
<feature type="repeat" description="Solcar" evidence="10">
    <location>
        <begin position="350"/>
        <end position="436"/>
    </location>
</feature>
<evidence type="ECO:0000256" key="11">
    <source>
        <dbReference type="RuleBase" id="RU000488"/>
    </source>
</evidence>
<dbReference type="AlphaFoldDB" id="A0A0B6ZMY9"/>
<dbReference type="PANTHER" id="PTHR46131">
    <property type="entry name" value="SD08549P"/>
    <property type="match status" value="1"/>
</dbReference>
<dbReference type="InterPro" id="IPR052465">
    <property type="entry name" value="Mito_NAD+_Carrier"/>
</dbReference>
<keyword evidence="5" id="KW-0677">Repeat</keyword>
<evidence type="ECO:0000256" key="5">
    <source>
        <dbReference type="ARBA" id="ARBA00022737"/>
    </source>
</evidence>
<sequence length="441" mass="49347">MTKETCYSDSAEEQFCIQSSELDITHSRCQAVPSSQNTSATINSNWYHNSGSKFDATSISSSSSRNIQAFSLPVVYLFHHVLAGSETAGAKFKPVVSSFIEHCNSSQNSSVNSSSATHSALSSSTSSTITSSYPDSENLSSTDIKSTNVQRSTISEQIQLPLHIRPHIHREGEFICGWGAAFINICITFPINKTMFRQQLHGISGLSAVNQLRKDGPRFLYRGLLPPLLQKSSSLSVMFGMYYKCQDVLLERVPKINIYMNHTLAALLAGTVEAIFTPFERIQALMQTREFHNKFSNTLDAFYNLQKYGLKEYYRGFSAIILRNGPSNVVFFLGREHLHLYDRQSCTNGEKVALDFFSGACLGAVISTCFFPLNVVKIRMQCVLGVPYTGMWTTLKTVVAERNGFSGIYKGVHLNYMRSFISWGIINASYEFLMQTFFIKE</sequence>
<feature type="repeat" description="Solcar" evidence="10">
    <location>
        <begin position="168"/>
        <end position="248"/>
    </location>
</feature>
<evidence type="ECO:0000256" key="6">
    <source>
        <dbReference type="ARBA" id="ARBA00022792"/>
    </source>
</evidence>
<evidence type="ECO:0000256" key="3">
    <source>
        <dbReference type="ARBA" id="ARBA00022448"/>
    </source>
</evidence>
<evidence type="ECO:0000256" key="7">
    <source>
        <dbReference type="ARBA" id="ARBA00022989"/>
    </source>
</evidence>